<dbReference type="Proteomes" id="UP001143362">
    <property type="component" value="Unassembled WGS sequence"/>
</dbReference>
<evidence type="ECO:0000256" key="2">
    <source>
        <dbReference type="ARBA" id="ARBA00022723"/>
    </source>
</evidence>
<reference evidence="6" key="1">
    <citation type="submission" date="2019-02" db="EMBL/GenBank/DDBJ databases">
        <authorList>
            <person name="Li S.-H."/>
        </authorList>
    </citation>
    <scope>NUCLEOTIDE SEQUENCE</scope>
    <source>
        <strain evidence="6">IMCC14734</strain>
    </source>
</reference>
<sequence length="339" mass="37158">MVLTVWEQPSAAAVAPRVSDFLCDLPGPVAIHLHGHDRSRCRVLVTLLHGNEPSGLEAVHQWLRSGKQPAVDTVFIIASVAAARTEPLFYFRQLPGKRDLNRCFSPPYTDNEGLLAQAILQHIDQCQPEAVIDIHNTSGSSHGFAVATSDTPAARCLVGLFVDYLIITDLQLGSLMEQPLACPVVTIEAGGALDDAADFVASAGLGRYLMAPHVFAEERPLTLFQHPYRLELLQHSRIDYADHGLRDRDVTIRKDIERYNFAALEAGAALGWLGEEGLTHLQVVAGDCSHPVEEFFQVRDGILSARSRLHLFMATTRADIAASDCLFYFVTEPVPVSES</sequence>
<comment type="caution">
    <text evidence="6">The sequence shown here is derived from an EMBL/GenBank/DDBJ whole genome shotgun (WGS) entry which is preliminary data.</text>
</comment>
<dbReference type="InterPro" id="IPR055438">
    <property type="entry name" value="AstE_AspA_cat"/>
</dbReference>
<evidence type="ECO:0000256" key="1">
    <source>
        <dbReference type="ARBA" id="ARBA00001947"/>
    </source>
</evidence>
<evidence type="ECO:0000313" key="7">
    <source>
        <dbReference type="Proteomes" id="UP001143362"/>
    </source>
</evidence>
<evidence type="ECO:0000256" key="3">
    <source>
        <dbReference type="ARBA" id="ARBA00022801"/>
    </source>
</evidence>
<name>A0ABT3TDM5_9GAMM</name>
<feature type="domain" description="Succinylglutamate desuccinylase/Aspartoacylase catalytic" evidence="5">
    <location>
        <begin position="48"/>
        <end position="158"/>
    </location>
</feature>
<dbReference type="Pfam" id="PF24827">
    <property type="entry name" value="AstE_AspA_cat"/>
    <property type="match status" value="1"/>
</dbReference>
<keyword evidence="4" id="KW-0862">Zinc</keyword>
<proteinExistence type="predicted"/>
<dbReference type="EMBL" id="SHNN01000001">
    <property type="protein sequence ID" value="MCX2980408.1"/>
    <property type="molecule type" value="Genomic_DNA"/>
</dbReference>
<organism evidence="6 7">
    <name type="scientific">Candidatus Litorirhabdus singularis</name>
    <dbReference type="NCBI Taxonomy" id="2518993"/>
    <lineage>
        <taxon>Bacteria</taxon>
        <taxon>Pseudomonadati</taxon>
        <taxon>Pseudomonadota</taxon>
        <taxon>Gammaproteobacteria</taxon>
        <taxon>Cellvibrionales</taxon>
        <taxon>Halieaceae</taxon>
        <taxon>Candidatus Litorirhabdus</taxon>
    </lineage>
</organism>
<gene>
    <name evidence="6" type="ORF">EYC98_05920</name>
</gene>
<keyword evidence="7" id="KW-1185">Reference proteome</keyword>
<keyword evidence="2" id="KW-0479">Metal-binding</keyword>
<evidence type="ECO:0000313" key="6">
    <source>
        <dbReference type="EMBL" id="MCX2980408.1"/>
    </source>
</evidence>
<protein>
    <recommendedName>
        <fullName evidence="5">Succinylglutamate desuccinylase/Aspartoacylase catalytic domain-containing protein</fullName>
    </recommendedName>
</protein>
<accession>A0ABT3TDM5</accession>
<dbReference type="Gene3D" id="3.40.630.10">
    <property type="entry name" value="Zn peptidases"/>
    <property type="match status" value="1"/>
</dbReference>
<dbReference type="SUPFAM" id="SSF53187">
    <property type="entry name" value="Zn-dependent exopeptidases"/>
    <property type="match status" value="1"/>
</dbReference>
<evidence type="ECO:0000256" key="4">
    <source>
        <dbReference type="ARBA" id="ARBA00022833"/>
    </source>
</evidence>
<evidence type="ECO:0000259" key="5">
    <source>
        <dbReference type="Pfam" id="PF24827"/>
    </source>
</evidence>
<keyword evidence="3" id="KW-0378">Hydrolase</keyword>
<comment type="cofactor">
    <cofactor evidence="1">
        <name>Zn(2+)</name>
        <dbReference type="ChEBI" id="CHEBI:29105"/>
    </cofactor>
</comment>